<sequence>MLQREAAPLRTQLVARLREDIIEGQYTAGDRLIEKNLEATYGVSRTVVREALRQLESEQLVEIVPNVGPKVRGLTYDDVVHLYQVRAALESAACRLAAESASLEGVDGLRRAYEHLHDHAAQESVADLIVEKNKFYDALIEASGNPIIGEMLANVQARIAQLRYITLGTPDRTPHMLAEIRAIVDAIEASDPEAAVAASIAHVESAAGIAKQHVAHLRSAPVG</sequence>
<dbReference type="Gene3D" id="1.10.10.10">
    <property type="entry name" value="Winged helix-like DNA-binding domain superfamily/Winged helix DNA-binding domain"/>
    <property type="match status" value="1"/>
</dbReference>
<keyword evidence="6" id="KW-1185">Reference proteome</keyword>
<dbReference type="RefSeq" id="WP_320942390.1">
    <property type="nucleotide sequence ID" value="NZ_BAABEU010000003.1"/>
</dbReference>
<proteinExistence type="predicted"/>
<keyword evidence="2" id="KW-0238">DNA-binding</keyword>
<name>A0ABZ0SN32_9MICO</name>
<dbReference type="PANTHER" id="PTHR43537">
    <property type="entry name" value="TRANSCRIPTIONAL REGULATOR, GNTR FAMILY"/>
    <property type="match status" value="1"/>
</dbReference>
<dbReference type="Proteomes" id="UP001323798">
    <property type="component" value="Chromosome"/>
</dbReference>
<reference evidence="5 6" key="1">
    <citation type="submission" date="2023-11" db="EMBL/GenBank/DDBJ databases">
        <title>Genome sequence of Microbacterium rhizosphaerae KACC 19337.</title>
        <authorList>
            <person name="Choi H."/>
            <person name="Kim S."/>
            <person name="Kim Y."/>
            <person name="Kwon S.-W."/>
            <person name="Heo J."/>
        </authorList>
    </citation>
    <scope>NUCLEOTIDE SEQUENCE [LARGE SCALE GENOMIC DNA]</scope>
    <source>
        <strain evidence="5 6">KACC 19337</strain>
    </source>
</reference>
<dbReference type="InterPro" id="IPR008920">
    <property type="entry name" value="TF_FadR/GntR_C"/>
</dbReference>
<dbReference type="SMART" id="SM00895">
    <property type="entry name" value="FCD"/>
    <property type="match status" value="1"/>
</dbReference>
<evidence type="ECO:0000313" key="6">
    <source>
        <dbReference type="Proteomes" id="UP001323798"/>
    </source>
</evidence>
<dbReference type="InterPro" id="IPR000524">
    <property type="entry name" value="Tscrpt_reg_HTH_GntR"/>
</dbReference>
<dbReference type="InterPro" id="IPR011711">
    <property type="entry name" value="GntR_C"/>
</dbReference>
<gene>
    <name evidence="5" type="ORF">SM116_18260</name>
</gene>
<feature type="domain" description="HTH gntR-type" evidence="4">
    <location>
        <begin position="7"/>
        <end position="74"/>
    </location>
</feature>
<keyword evidence="3" id="KW-0804">Transcription</keyword>
<protein>
    <submittedName>
        <fullName evidence="5">GntR family transcriptional regulator</fullName>
    </submittedName>
</protein>
<dbReference type="EMBL" id="CP139368">
    <property type="protein sequence ID" value="WPR89676.1"/>
    <property type="molecule type" value="Genomic_DNA"/>
</dbReference>
<dbReference type="SMART" id="SM00345">
    <property type="entry name" value="HTH_GNTR"/>
    <property type="match status" value="1"/>
</dbReference>
<evidence type="ECO:0000256" key="1">
    <source>
        <dbReference type="ARBA" id="ARBA00023015"/>
    </source>
</evidence>
<keyword evidence="1" id="KW-0805">Transcription regulation</keyword>
<organism evidence="5 6">
    <name type="scientific">Microbacterium rhizosphaerae</name>
    <dbReference type="NCBI Taxonomy" id="1678237"/>
    <lineage>
        <taxon>Bacteria</taxon>
        <taxon>Bacillati</taxon>
        <taxon>Actinomycetota</taxon>
        <taxon>Actinomycetes</taxon>
        <taxon>Micrococcales</taxon>
        <taxon>Microbacteriaceae</taxon>
        <taxon>Microbacterium</taxon>
    </lineage>
</organism>
<evidence type="ECO:0000313" key="5">
    <source>
        <dbReference type="EMBL" id="WPR89676.1"/>
    </source>
</evidence>
<dbReference type="Pfam" id="PF07729">
    <property type="entry name" value="FCD"/>
    <property type="match status" value="1"/>
</dbReference>
<evidence type="ECO:0000259" key="4">
    <source>
        <dbReference type="PROSITE" id="PS50949"/>
    </source>
</evidence>
<accession>A0ABZ0SN32</accession>
<dbReference type="PROSITE" id="PS50949">
    <property type="entry name" value="HTH_GNTR"/>
    <property type="match status" value="1"/>
</dbReference>
<dbReference type="SUPFAM" id="SSF46785">
    <property type="entry name" value="Winged helix' DNA-binding domain"/>
    <property type="match status" value="1"/>
</dbReference>
<dbReference type="Gene3D" id="1.20.120.530">
    <property type="entry name" value="GntR ligand-binding domain-like"/>
    <property type="match status" value="1"/>
</dbReference>
<dbReference type="SUPFAM" id="SSF48008">
    <property type="entry name" value="GntR ligand-binding domain-like"/>
    <property type="match status" value="1"/>
</dbReference>
<dbReference type="Pfam" id="PF00392">
    <property type="entry name" value="GntR"/>
    <property type="match status" value="1"/>
</dbReference>
<dbReference type="InterPro" id="IPR036390">
    <property type="entry name" value="WH_DNA-bd_sf"/>
</dbReference>
<dbReference type="CDD" id="cd07377">
    <property type="entry name" value="WHTH_GntR"/>
    <property type="match status" value="1"/>
</dbReference>
<evidence type="ECO:0000256" key="2">
    <source>
        <dbReference type="ARBA" id="ARBA00023125"/>
    </source>
</evidence>
<dbReference type="PANTHER" id="PTHR43537:SF5">
    <property type="entry name" value="UXU OPERON TRANSCRIPTIONAL REGULATOR"/>
    <property type="match status" value="1"/>
</dbReference>
<evidence type="ECO:0000256" key="3">
    <source>
        <dbReference type="ARBA" id="ARBA00023163"/>
    </source>
</evidence>
<dbReference type="InterPro" id="IPR036388">
    <property type="entry name" value="WH-like_DNA-bd_sf"/>
</dbReference>